<gene>
    <name evidence="1" type="ORF">EST38_g2340</name>
</gene>
<comment type="caution">
    <text evidence="1">The sequence shown here is derived from an EMBL/GenBank/DDBJ whole genome shotgun (WGS) entry which is preliminary data.</text>
</comment>
<evidence type="ECO:0000313" key="2">
    <source>
        <dbReference type="Proteomes" id="UP000290288"/>
    </source>
</evidence>
<accession>A0A4Q2DTB7</accession>
<sequence length="293" mass="33689">MPPVTSLDLSLPQAARIPTIGGSLPILFIPNAILARLKTFTLKCDWEGNSILTTLQSCTNLENLSLDFDSDADILFSENEFNQALGLVLPKLRILRFRHVPEDPMSQFLDMLNAPELEELDICGNVWDDGEKDEARDWDEHILAATKRGGCSLRRLRIHFVAFEYKELYNLLGNLPSLKHLCLEKVTFDFQVFRSLKSVERLRNLEVLELLDPPTSEVGNLMYLLHEFFQDSVPFVNRQRLGTERKLSSVKRLRLVLREPQPLDLQQLERKGCQFRRDGMEVSISSIPYDTYP</sequence>
<organism evidence="1 2">
    <name type="scientific">Candolleomyces aberdarensis</name>
    <dbReference type="NCBI Taxonomy" id="2316362"/>
    <lineage>
        <taxon>Eukaryota</taxon>
        <taxon>Fungi</taxon>
        <taxon>Dikarya</taxon>
        <taxon>Basidiomycota</taxon>
        <taxon>Agaricomycotina</taxon>
        <taxon>Agaricomycetes</taxon>
        <taxon>Agaricomycetidae</taxon>
        <taxon>Agaricales</taxon>
        <taxon>Agaricineae</taxon>
        <taxon>Psathyrellaceae</taxon>
        <taxon>Candolleomyces</taxon>
    </lineage>
</organism>
<dbReference type="AlphaFoldDB" id="A0A4Q2DTB7"/>
<dbReference type="SUPFAM" id="SSF52047">
    <property type="entry name" value="RNI-like"/>
    <property type="match status" value="1"/>
</dbReference>
<name>A0A4Q2DTB7_9AGAR</name>
<protein>
    <submittedName>
        <fullName evidence="1">Uncharacterized protein</fullName>
    </submittedName>
</protein>
<dbReference type="Gene3D" id="3.80.10.10">
    <property type="entry name" value="Ribonuclease Inhibitor"/>
    <property type="match status" value="1"/>
</dbReference>
<proteinExistence type="predicted"/>
<dbReference type="InterPro" id="IPR032675">
    <property type="entry name" value="LRR_dom_sf"/>
</dbReference>
<evidence type="ECO:0000313" key="1">
    <source>
        <dbReference type="EMBL" id="RXW23519.1"/>
    </source>
</evidence>
<dbReference type="OrthoDB" id="2980133at2759"/>
<dbReference type="EMBL" id="SDEE01000040">
    <property type="protein sequence ID" value="RXW23519.1"/>
    <property type="molecule type" value="Genomic_DNA"/>
</dbReference>
<keyword evidence="2" id="KW-1185">Reference proteome</keyword>
<reference evidence="1 2" key="1">
    <citation type="submission" date="2019-01" db="EMBL/GenBank/DDBJ databases">
        <title>Draft genome sequence of Psathyrella aberdarensis IHI B618.</title>
        <authorList>
            <person name="Buettner E."/>
            <person name="Kellner H."/>
        </authorList>
    </citation>
    <scope>NUCLEOTIDE SEQUENCE [LARGE SCALE GENOMIC DNA]</scope>
    <source>
        <strain evidence="1 2">IHI B618</strain>
    </source>
</reference>
<dbReference type="Proteomes" id="UP000290288">
    <property type="component" value="Unassembled WGS sequence"/>
</dbReference>